<evidence type="ECO:0000313" key="7">
    <source>
        <dbReference type="Proteomes" id="UP000323946"/>
    </source>
</evidence>
<dbReference type="EMBL" id="VWPH01000007">
    <property type="protein sequence ID" value="KAA5832775.1"/>
    <property type="molecule type" value="Genomic_DNA"/>
</dbReference>
<keyword evidence="2 4" id="KW-0238">DNA-binding</keyword>
<keyword evidence="3" id="KW-0804">Transcription</keyword>
<protein>
    <submittedName>
        <fullName evidence="6">TetR/AcrR family transcriptional regulator</fullName>
    </submittedName>
</protein>
<dbReference type="InterPro" id="IPR001647">
    <property type="entry name" value="HTH_TetR"/>
</dbReference>
<evidence type="ECO:0000256" key="2">
    <source>
        <dbReference type="ARBA" id="ARBA00023125"/>
    </source>
</evidence>
<dbReference type="InterPro" id="IPR050109">
    <property type="entry name" value="HTH-type_TetR-like_transc_reg"/>
</dbReference>
<proteinExistence type="predicted"/>
<evidence type="ECO:0000256" key="4">
    <source>
        <dbReference type="PROSITE-ProRule" id="PRU00335"/>
    </source>
</evidence>
<dbReference type="Pfam" id="PF00440">
    <property type="entry name" value="TetR_N"/>
    <property type="match status" value="1"/>
</dbReference>
<dbReference type="PANTHER" id="PTHR30055:SF234">
    <property type="entry name" value="HTH-TYPE TRANSCRIPTIONAL REGULATOR BETI"/>
    <property type="match status" value="1"/>
</dbReference>
<reference evidence="6 7" key="1">
    <citation type="submission" date="2019-09" db="EMBL/GenBank/DDBJ databases">
        <title>Draft genome sequence of the thermophilic Saccharopolyspora hirsuta VKM Ac-666T.</title>
        <authorList>
            <person name="Lobastova T.G."/>
            <person name="Fokina V."/>
            <person name="Bragin E.Y."/>
            <person name="Shtratnikova V.Y."/>
            <person name="Starodumova I.P."/>
            <person name="Tarlachkov S.V."/>
            <person name="Donova M.V."/>
        </authorList>
    </citation>
    <scope>NUCLEOTIDE SEQUENCE [LARGE SCALE GENOMIC DNA]</scope>
    <source>
        <strain evidence="6 7">VKM Ac-666</strain>
    </source>
</reference>
<evidence type="ECO:0000256" key="3">
    <source>
        <dbReference type="ARBA" id="ARBA00023163"/>
    </source>
</evidence>
<dbReference type="InterPro" id="IPR009057">
    <property type="entry name" value="Homeodomain-like_sf"/>
</dbReference>
<dbReference type="PROSITE" id="PS50977">
    <property type="entry name" value="HTH_TETR_2"/>
    <property type="match status" value="1"/>
</dbReference>
<dbReference type="Proteomes" id="UP000323946">
    <property type="component" value="Unassembled WGS sequence"/>
</dbReference>
<dbReference type="AlphaFoldDB" id="A0A5M7C323"/>
<feature type="domain" description="HTH tetR-type" evidence="5">
    <location>
        <begin position="52"/>
        <end position="112"/>
    </location>
</feature>
<gene>
    <name evidence="6" type="ORF">F1721_17535</name>
</gene>
<dbReference type="GO" id="GO:0003700">
    <property type="term" value="F:DNA-binding transcription factor activity"/>
    <property type="evidence" value="ECO:0007669"/>
    <property type="project" value="TreeGrafter"/>
</dbReference>
<dbReference type="SUPFAM" id="SSF46689">
    <property type="entry name" value="Homeodomain-like"/>
    <property type="match status" value="1"/>
</dbReference>
<feature type="DNA-binding region" description="H-T-H motif" evidence="4">
    <location>
        <begin position="75"/>
        <end position="94"/>
    </location>
</feature>
<sequence>MLATGRAWCAVCSRSPEARCLRAPPVARSKLCGPGGPHLAIVRGVEKRTLPAERWRELAATAVSEFADAGYERASLNRVIRACGMSKSSFYYYFESKQQLFEAVFAHLAGTIAGGLEVPEPEDFRADFWGLAGRFLQRLVVAAEQDPLFVNFGRMCYLSDVPAGHAGVSGMMAEIDDWLQRTLAVGRSAGAVRCDIPSGLQARIAIAVLREFDSWALQNRSALGAGELSGLVEAQLGVMKRMLGPE</sequence>
<dbReference type="PRINTS" id="PR00455">
    <property type="entry name" value="HTHTETR"/>
</dbReference>
<dbReference type="PANTHER" id="PTHR30055">
    <property type="entry name" value="HTH-TYPE TRANSCRIPTIONAL REGULATOR RUTR"/>
    <property type="match status" value="1"/>
</dbReference>
<evidence type="ECO:0000256" key="1">
    <source>
        <dbReference type="ARBA" id="ARBA00023015"/>
    </source>
</evidence>
<dbReference type="Gene3D" id="1.10.357.10">
    <property type="entry name" value="Tetracycline Repressor, domain 2"/>
    <property type="match status" value="1"/>
</dbReference>
<dbReference type="GO" id="GO:0000976">
    <property type="term" value="F:transcription cis-regulatory region binding"/>
    <property type="evidence" value="ECO:0007669"/>
    <property type="project" value="TreeGrafter"/>
</dbReference>
<name>A0A5M7C323_SACHI</name>
<keyword evidence="1" id="KW-0805">Transcription regulation</keyword>
<evidence type="ECO:0000259" key="5">
    <source>
        <dbReference type="PROSITE" id="PS50977"/>
    </source>
</evidence>
<comment type="caution">
    <text evidence="6">The sequence shown here is derived from an EMBL/GenBank/DDBJ whole genome shotgun (WGS) entry which is preliminary data.</text>
</comment>
<dbReference type="OrthoDB" id="3211155at2"/>
<evidence type="ECO:0000313" key="6">
    <source>
        <dbReference type="EMBL" id="KAA5832775.1"/>
    </source>
</evidence>
<organism evidence="6 7">
    <name type="scientific">Saccharopolyspora hirsuta</name>
    <dbReference type="NCBI Taxonomy" id="1837"/>
    <lineage>
        <taxon>Bacteria</taxon>
        <taxon>Bacillati</taxon>
        <taxon>Actinomycetota</taxon>
        <taxon>Actinomycetes</taxon>
        <taxon>Pseudonocardiales</taxon>
        <taxon>Pseudonocardiaceae</taxon>
        <taxon>Saccharopolyspora</taxon>
    </lineage>
</organism>
<accession>A0A5M7C323</accession>
<keyword evidence="7" id="KW-1185">Reference proteome</keyword>